<feature type="transmembrane region" description="Helical" evidence="7">
    <location>
        <begin position="433"/>
        <end position="459"/>
    </location>
</feature>
<feature type="domain" description="Major facilitator superfamily (MFS) profile" evidence="8">
    <location>
        <begin position="64"/>
        <end position="489"/>
    </location>
</feature>
<dbReference type="PRINTS" id="PR01035">
    <property type="entry name" value="TCRTETA"/>
</dbReference>
<feature type="transmembrane region" description="Helical" evidence="7">
    <location>
        <begin position="465"/>
        <end position="486"/>
    </location>
</feature>
<feature type="transmembrane region" description="Helical" evidence="7">
    <location>
        <begin position="330"/>
        <end position="351"/>
    </location>
</feature>
<dbReference type="EMBL" id="JAGPNK010000001">
    <property type="protein sequence ID" value="KAH7329467.1"/>
    <property type="molecule type" value="Genomic_DNA"/>
</dbReference>
<dbReference type="PANTHER" id="PTHR23504">
    <property type="entry name" value="MAJOR FACILITATOR SUPERFAMILY DOMAIN-CONTAINING PROTEIN 10"/>
    <property type="match status" value="1"/>
</dbReference>
<accession>A0A8K0T8W8</accession>
<sequence length="503" mass="53828">MPSSPSPAAEASETTALLQDTTITTITSNGNGNVNGNGTSSKGSSSSTAAPIRNASSPPLPKFQLLLLCYARMVEPIAFFAIFPFIAQMVQRNGHLPASDVGFYSGLIESLFSATQMFVLIFWGRLSDRVGRRPVLLVSLTGMALGSALFGTAQSLWQMILFRCLAGVFSGSSLIIRTMIAELSTPETQARAFSWFAFSSNLGIFLGPLIGGALADPATQYPGLFKHLPFFQEYPYALPCFVTSIISVSGALVTGMFLEETLHSHDADASHSSEPSPKPMSIWELLKYPTIPTVLVLNGQIMLLAFAFTALLPVFLFTPVDIGGLGFPPLYISLYIAAQGASQASWLLLIFPPLQHRVGTKGVLRICAIAYPFFFVGYIVMNALLRQEGHVAHVWFWIVCGVIAVVGPGVAMAFTAVQLAINDASPDTHVLGTLNALALTSSCAIRAVAPGVATALYAAGVSNNILWGQLAWVVLIPLSTLFFAYLKWLPDDKAPKQPINASD</sequence>
<dbReference type="InterPro" id="IPR020846">
    <property type="entry name" value="MFS_dom"/>
</dbReference>
<evidence type="ECO:0000313" key="10">
    <source>
        <dbReference type="Proteomes" id="UP000813444"/>
    </source>
</evidence>
<dbReference type="Gene3D" id="1.20.1250.20">
    <property type="entry name" value="MFS general substrate transporter like domains"/>
    <property type="match status" value="1"/>
</dbReference>
<dbReference type="AlphaFoldDB" id="A0A8K0T8W8"/>
<evidence type="ECO:0000313" key="9">
    <source>
        <dbReference type="EMBL" id="KAH7329467.1"/>
    </source>
</evidence>
<evidence type="ECO:0000256" key="5">
    <source>
        <dbReference type="ARBA" id="ARBA00023136"/>
    </source>
</evidence>
<name>A0A8K0T8W8_9HYPO</name>
<evidence type="ECO:0000256" key="6">
    <source>
        <dbReference type="SAM" id="MobiDB-lite"/>
    </source>
</evidence>
<evidence type="ECO:0000256" key="4">
    <source>
        <dbReference type="ARBA" id="ARBA00022989"/>
    </source>
</evidence>
<keyword evidence="5 7" id="KW-0472">Membrane</keyword>
<evidence type="ECO:0000256" key="1">
    <source>
        <dbReference type="ARBA" id="ARBA00004141"/>
    </source>
</evidence>
<feature type="compositionally biased region" description="Low complexity" evidence="6">
    <location>
        <begin position="22"/>
        <end position="48"/>
    </location>
</feature>
<dbReference type="SUPFAM" id="SSF103473">
    <property type="entry name" value="MFS general substrate transporter"/>
    <property type="match status" value="1"/>
</dbReference>
<dbReference type="CDD" id="cd17330">
    <property type="entry name" value="MFS_SLC46_TetA_like"/>
    <property type="match status" value="1"/>
</dbReference>
<feature type="transmembrane region" description="Helical" evidence="7">
    <location>
        <begin position="160"/>
        <end position="180"/>
    </location>
</feature>
<dbReference type="InterPro" id="IPR036259">
    <property type="entry name" value="MFS_trans_sf"/>
</dbReference>
<dbReference type="OrthoDB" id="419616at2759"/>
<feature type="transmembrane region" description="Helical" evidence="7">
    <location>
        <begin position="65"/>
        <end position="90"/>
    </location>
</feature>
<dbReference type="InterPro" id="IPR011701">
    <property type="entry name" value="MFS"/>
</dbReference>
<gene>
    <name evidence="9" type="ORF">B0I35DRAFT_420260</name>
</gene>
<dbReference type="InterPro" id="IPR001958">
    <property type="entry name" value="Tet-R_TetA/multi-R_MdtG-like"/>
</dbReference>
<evidence type="ECO:0000256" key="7">
    <source>
        <dbReference type="SAM" id="Phobius"/>
    </source>
</evidence>
<dbReference type="PROSITE" id="PS50850">
    <property type="entry name" value="MFS"/>
    <property type="match status" value="1"/>
</dbReference>
<protein>
    <submittedName>
        <fullName evidence="9">Major facilitator superfamily domain-containing protein</fullName>
    </submittedName>
</protein>
<feature type="transmembrane region" description="Helical" evidence="7">
    <location>
        <begin position="295"/>
        <end position="318"/>
    </location>
</feature>
<dbReference type="Pfam" id="PF07690">
    <property type="entry name" value="MFS_1"/>
    <property type="match status" value="1"/>
</dbReference>
<evidence type="ECO:0000256" key="2">
    <source>
        <dbReference type="ARBA" id="ARBA00022448"/>
    </source>
</evidence>
<feature type="transmembrane region" description="Helical" evidence="7">
    <location>
        <begin position="396"/>
        <end position="421"/>
    </location>
</feature>
<reference evidence="9" key="1">
    <citation type="journal article" date="2021" name="Nat. Commun.">
        <title>Genetic determinants of endophytism in the Arabidopsis root mycobiome.</title>
        <authorList>
            <person name="Mesny F."/>
            <person name="Miyauchi S."/>
            <person name="Thiergart T."/>
            <person name="Pickel B."/>
            <person name="Atanasova L."/>
            <person name="Karlsson M."/>
            <person name="Huettel B."/>
            <person name="Barry K.W."/>
            <person name="Haridas S."/>
            <person name="Chen C."/>
            <person name="Bauer D."/>
            <person name="Andreopoulos W."/>
            <person name="Pangilinan J."/>
            <person name="LaButti K."/>
            <person name="Riley R."/>
            <person name="Lipzen A."/>
            <person name="Clum A."/>
            <person name="Drula E."/>
            <person name="Henrissat B."/>
            <person name="Kohler A."/>
            <person name="Grigoriev I.V."/>
            <person name="Martin F.M."/>
            <person name="Hacquard S."/>
        </authorList>
    </citation>
    <scope>NUCLEOTIDE SEQUENCE</scope>
    <source>
        <strain evidence="9">MPI-CAGE-CH-0235</strain>
    </source>
</reference>
<organism evidence="9 10">
    <name type="scientific">Stachybotrys elegans</name>
    <dbReference type="NCBI Taxonomy" id="80388"/>
    <lineage>
        <taxon>Eukaryota</taxon>
        <taxon>Fungi</taxon>
        <taxon>Dikarya</taxon>
        <taxon>Ascomycota</taxon>
        <taxon>Pezizomycotina</taxon>
        <taxon>Sordariomycetes</taxon>
        <taxon>Hypocreomycetidae</taxon>
        <taxon>Hypocreales</taxon>
        <taxon>Stachybotryaceae</taxon>
        <taxon>Stachybotrys</taxon>
    </lineage>
</organism>
<feature type="transmembrane region" description="Helical" evidence="7">
    <location>
        <begin position="363"/>
        <end position="384"/>
    </location>
</feature>
<evidence type="ECO:0000259" key="8">
    <source>
        <dbReference type="PROSITE" id="PS50850"/>
    </source>
</evidence>
<keyword evidence="10" id="KW-1185">Reference proteome</keyword>
<feature type="transmembrane region" description="Helical" evidence="7">
    <location>
        <begin position="234"/>
        <end position="258"/>
    </location>
</feature>
<keyword evidence="4 7" id="KW-1133">Transmembrane helix</keyword>
<comment type="caution">
    <text evidence="9">The sequence shown here is derived from an EMBL/GenBank/DDBJ whole genome shotgun (WGS) entry which is preliminary data.</text>
</comment>
<comment type="subcellular location">
    <subcellularLocation>
        <location evidence="1">Membrane</location>
        <topology evidence="1">Multi-pass membrane protein</topology>
    </subcellularLocation>
</comment>
<keyword evidence="2" id="KW-0813">Transport</keyword>
<dbReference type="PANTHER" id="PTHR23504:SF3">
    <property type="entry name" value="MAJOR FACILITATOR SUPERFAMILY (MFS) PROFILE DOMAIN-CONTAINING PROTEIN"/>
    <property type="match status" value="1"/>
</dbReference>
<feature type="transmembrane region" description="Helical" evidence="7">
    <location>
        <begin position="192"/>
        <end position="214"/>
    </location>
</feature>
<proteinExistence type="predicted"/>
<keyword evidence="3 7" id="KW-0812">Transmembrane</keyword>
<dbReference type="GO" id="GO:0022857">
    <property type="term" value="F:transmembrane transporter activity"/>
    <property type="evidence" value="ECO:0007669"/>
    <property type="project" value="InterPro"/>
</dbReference>
<evidence type="ECO:0000256" key="3">
    <source>
        <dbReference type="ARBA" id="ARBA00022692"/>
    </source>
</evidence>
<feature type="transmembrane region" description="Helical" evidence="7">
    <location>
        <begin position="102"/>
        <end position="123"/>
    </location>
</feature>
<dbReference type="Proteomes" id="UP000813444">
    <property type="component" value="Unassembled WGS sequence"/>
</dbReference>
<feature type="region of interest" description="Disordered" evidence="6">
    <location>
        <begin position="22"/>
        <end position="53"/>
    </location>
</feature>
<feature type="transmembrane region" description="Helical" evidence="7">
    <location>
        <begin position="135"/>
        <end position="154"/>
    </location>
</feature>
<dbReference type="GO" id="GO:0016020">
    <property type="term" value="C:membrane"/>
    <property type="evidence" value="ECO:0007669"/>
    <property type="project" value="UniProtKB-SubCell"/>
</dbReference>